<organism evidence="2 3">
    <name type="scientific">Sphingorhabdus lacus</name>
    <dbReference type="NCBI Taxonomy" id="392610"/>
    <lineage>
        <taxon>Bacteria</taxon>
        <taxon>Pseudomonadati</taxon>
        <taxon>Pseudomonadota</taxon>
        <taxon>Alphaproteobacteria</taxon>
        <taxon>Sphingomonadales</taxon>
        <taxon>Sphingomonadaceae</taxon>
        <taxon>Sphingorhabdus</taxon>
    </lineage>
</organism>
<dbReference type="AlphaFoldDB" id="A0A6I6LBE5"/>
<name>A0A6I6LBE5_9SPHN</name>
<evidence type="ECO:0008006" key="4">
    <source>
        <dbReference type="Google" id="ProtNLM"/>
    </source>
</evidence>
<accession>A0A6I6LBE5</accession>
<evidence type="ECO:0000256" key="1">
    <source>
        <dbReference type="SAM" id="MobiDB-lite"/>
    </source>
</evidence>
<proteinExistence type="predicted"/>
<keyword evidence="3" id="KW-1185">Reference proteome</keyword>
<dbReference type="Proteomes" id="UP000428803">
    <property type="component" value="Chromosome"/>
</dbReference>
<sequence>MSISSANKKGRGRPPVGATPINVRFPPAELEALDAYIATQQEGEVTRPAVIRSIIRTFLADR</sequence>
<dbReference type="KEGG" id="slaa:EUU25_14775"/>
<evidence type="ECO:0000313" key="3">
    <source>
        <dbReference type="Proteomes" id="UP000428803"/>
    </source>
</evidence>
<dbReference type="EMBL" id="CP035733">
    <property type="protein sequence ID" value="QGY81771.1"/>
    <property type="molecule type" value="Genomic_DNA"/>
</dbReference>
<reference evidence="3" key="1">
    <citation type="submission" date="2019-01" db="EMBL/GenBank/DDBJ databases">
        <title>Sphingorhabdus lacus sp.nov., isolated from an oligotrophic freshwater lake.</title>
        <authorList>
            <person name="Park M."/>
        </authorList>
    </citation>
    <scope>NUCLEOTIDE SEQUENCE [LARGE SCALE GENOMIC DNA]</scope>
    <source>
        <strain evidence="3">IMCC1753</strain>
    </source>
</reference>
<protein>
    <recommendedName>
        <fullName evidence="4">CopG family transcriptional regulator</fullName>
    </recommendedName>
</protein>
<feature type="region of interest" description="Disordered" evidence="1">
    <location>
        <begin position="1"/>
        <end position="22"/>
    </location>
</feature>
<evidence type="ECO:0000313" key="2">
    <source>
        <dbReference type="EMBL" id="QGY81771.1"/>
    </source>
</evidence>
<gene>
    <name evidence="2" type="ORF">EUU25_14775</name>
</gene>